<keyword evidence="2" id="KW-0812">Transmembrane</keyword>
<protein>
    <submittedName>
        <fullName evidence="3">Uncharacterized protein</fullName>
    </submittedName>
</protein>
<keyword evidence="2" id="KW-1133">Transmembrane helix</keyword>
<dbReference type="EMBL" id="JAAXLS010000005">
    <property type="protein sequence ID" value="NKQ53257.1"/>
    <property type="molecule type" value="Genomic_DNA"/>
</dbReference>
<reference evidence="3 4" key="1">
    <citation type="submission" date="2020-04" db="EMBL/GenBank/DDBJ databases">
        <title>Novel species.</title>
        <authorList>
            <person name="Teo W.F.A."/>
            <person name="Lipun K."/>
            <person name="Srisuk N."/>
            <person name="Duangmal K."/>
        </authorList>
    </citation>
    <scope>NUCLEOTIDE SEQUENCE [LARGE SCALE GENOMIC DNA]</scope>
    <source>
        <strain evidence="3 4">K13G38</strain>
    </source>
</reference>
<feature type="region of interest" description="Disordered" evidence="1">
    <location>
        <begin position="204"/>
        <end position="223"/>
    </location>
</feature>
<feature type="compositionally biased region" description="Basic and acidic residues" evidence="1">
    <location>
        <begin position="231"/>
        <end position="250"/>
    </location>
</feature>
<feature type="compositionally biased region" description="Low complexity" evidence="1">
    <location>
        <begin position="204"/>
        <end position="221"/>
    </location>
</feature>
<evidence type="ECO:0000256" key="2">
    <source>
        <dbReference type="SAM" id="Phobius"/>
    </source>
</evidence>
<feature type="region of interest" description="Disordered" evidence="1">
    <location>
        <begin position="47"/>
        <end position="72"/>
    </location>
</feature>
<dbReference type="Proteomes" id="UP000715441">
    <property type="component" value="Unassembled WGS sequence"/>
</dbReference>
<dbReference type="RefSeq" id="WP_168514031.1">
    <property type="nucleotide sequence ID" value="NZ_JAAXLS010000005.1"/>
</dbReference>
<sequence>MIQYSAAEQRGSSALRWLVRALFVIAGALAGTAAAWAISTATASADTAFPAQPQQEQDQAAPAGDQLTPTTDAIMGTSDDLVLGASNLAGDTSAAAVRVATSGFSADSADQRHQQVAGDVSDAVHEFANTAVLSPAQRVLGTAEHISRQPQDAPRVIGNALTPPQDFLNFLRPACGDKLLKLPALPGTHNGTTDQHQPADLAHADAPSTAAAPAPAGPLGPFTDAVQAQHADAKYGDWQRDRDKHLRGDESGQLPYSPNRGPIAPAGLPLVPGGAATGGHVDGPLLGVPAGALTLVDTHGERAVRFGVRHTPVQPGAQPGVTPD</sequence>
<evidence type="ECO:0000313" key="3">
    <source>
        <dbReference type="EMBL" id="NKQ53257.1"/>
    </source>
</evidence>
<evidence type="ECO:0000256" key="1">
    <source>
        <dbReference type="SAM" id="MobiDB-lite"/>
    </source>
</evidence>
<accession>A0ABX1J4M4</accession>
<gene>
    <name evidence="3" type="ORF">HFP15_10215</name>
</gene>
<feature type="compositionally biased region" description="Low complexity" evidence="1">
    <location>
        <begin position="47"/>
        <end position="63"/>
    </location>
</feature>
<name>A0ABX1J4M4_9PSEU</name>
<organism evidence="3 4">
    <name type="scientific">Amycolatopsis acididurans</name>
    <dbReference type="NCBI Taxonomy" id="2724524"/>
    <lineage>
        <taxon>Bacteria</taxon>
        <taxon>Bacillati</taxon>
        <taxon>Actinomycetota</taxon>
        <taxon>Actinomycetes</taxon>
        <taxon>Pseudonocardiales</taxon>
        <taxon>Pseudonocardiaceae</taxon>
        <taxon>Amycolatopsis</taxon>
    </lineage>
</organism>
<feature type="transmembrane region" description="Helical" evidence="2">
    <location>
        <begin position="17"/>
        <end position="38"/>
    </location>
</feature>
<feature type="region of interest" description="Disordered" evidence="1">
    <location>
        <begin position="228"/>
        <end position="261"/>
    </location>
</feature>
<evidence type="ECO:0000313" key="4">
    <source>
        <dbReference type="Proteomes" id="UP000715441"/>
    </source>
</evidence>
<keyword evidence="4" id="KW-1185">Reference proteome</keyword>
<proteinExistence type="predicted"/>
<comment type="caution">
    <text evidence="3">The sequence shown here is derived from an EMBL/GenBank/DDBJ whole genome shotgun (WGS) entry which is preliminary data.</text>
</comment>
<keyword evidence="2" id="KW-0472">Membrane</keyword>